<protein>
    <submittedName>
        <fullName evidence="2">Uncharacterized protein</fullName>
    </submittedName>
</protein>
<evidence type="ECO:0000313" key="2">
    <source>
        <dbReference type="EMBL" id="KGF71902.1"/>
    </source>
</evidence>
<keyword evidence="1" id="KW-1133">Transmembrane helix</keyword>
<name>A0A098TIT6_9CYAN</name>
<sequence length="90" mass="10214">MLWIKPILVPLCFIGAWGLTSLVAWSLGTALRDGLRNAQRMHQIPCARCQFFTGDYHLKCTVHPKVALSESAIHCPDYRHPSPTTTQLYY</sequence>
<keyword evidence="3" id="KW-1185">Reference proteome</keyword>
<proteinExistence type="predicted"/>
<accession>A0A098TIT6</accession>
<keyword evidence="1" id="KW-0472">Membrane</keyword>
<dbReference type="OrthoDB" id="514667at2"/>
<dbReference type="EMBL" id="JJML01000045">
    <property type="protein sequence ID" value="KGF71902.1"/>
    <property type="molecule type" value="Genomic_DNA"/>
</dbReference>
<dbReference type="STRING" id="1497020.DO97_14460"/>
<evidence type="ECO:0000256" key="1">
    <source>
        <dbReference type="SAM" id="Phobius"/>
    </source>
</evidence>
<reference evidence="2 3" key="1">
    <citation type="journal article" date="2014" name="Mol. Ecol.">
        <title>Evolution of Synechococcus.</title>
        <authorList>
            <person name="Dvorak P."/>
            <person name="Casamatta D."/>
            <person name="Hasler P."/>
            <person name="Poulickova A."/>
            <person name="Ondrej V."/>
            <person name="Sanges R."/>
        </authorList>
    </citation>
    <scope>NUCLEOTIDE SEQUENCE [LARGE SCALE GENOMIC DNA]</scope>
    <source>
        <strain evidence="2 3">CAUP A 1101</strain>
    </source>
</reference>
<organism evidence="2 3">
    <name type="scientific">Neosynechococcus sphagnicola sy1</name>
    <dbReference type="NCBI Taxonomy" id="1497020"/>
    <lineage>
        <taxon>Bacteria</taxon>
        <taxon>Bacillati</taxon>
        <taxon>Cyanobacteriota</taxon>
        <taxon>Cyanophyceae</taxon>
        <taxon>Neosynechococcales</taxon>
        <taxon>Neosynechococcaceae</taxon>
        <taxon>Neosynechococcus</taxon>
    </lineage>
</organism>
<dbReference type="Proteomes" id="UP000030170">
    <property type="component" value="Unassembled WGS sequence"/>
</dbReference>
<gene>
    <name evidence="2" type="ORF">DO97_14460</name>
</gene>
<dbReference type="AlphaFoldDB" id="A0A098TIT6"/>
<keyword evidence="1" id="KW-0812">Transmembrane</keyword>
<comment type="caution">
    <text evidence="2">The sequence shown here is derived from an EMBL/GenBank/DDBJ whole genome shotgun (WGS) entry which is preliminary data.</text>
</comment>
<evidence type="ECO:0000313" key="3">
    <source>
        <dbReference type="Proteomes" id="UP000030170"/>
    </source>
</evidence>
<feature type="transmembrane region" description="Helical" evidence="1">
    <location>
        <begin position="6"/>
        <end position="31"/>
    </location>
</feature>